<evidence type="ECO:0000256" key="29">
    <source>
        <dbReference type="PROSITE-ProRule" id="PRU10141"/>
    </source>
</evidence>
<dbReference type="FunFam" id="2.60.40.10:FF:001160">
    <property type="entry name" value="Macrophage colony-stimulating factor 1 receptor"/>
    <property type="match status" value="1"/>
</dbReference>
<evidence type="ECO:0000256" key="26">
    <source>
        <dbReference type="PIRSR" id="PIRSR000615-4"/>
    </source>
</evidence>
<sequence>MSNSVRPHRQQPTRLPRPWDSPAKRGRGGSAQGEGGRGKQDKQPVLVERNTCPVGLVPSGLVSENPVLCPAASPASACRFPAEAMGPRTLLILLVVTAWHGQGVPVIEPSGPELVVEPGTAVTLRCTSNGSVKWDGPVSPYWTLDSDAPRSILTTNNATFLHTGTYRCTEPGDPLAGTATIHLYVKDPARPWRVLAEEVTVLEGQDALLPCLLTDPALEAGVSLVRVRGRSVLRQTSYSFSPWYGFTIHKAKFIESQDYECSVRVAGRVVKSLSIRLKVQKVIPGPPTLTLEPEELVRIQGETAKIVCSASDVDVNFDVFLQRGDTKLAISQQSDFRDNRYQKVLTLELDHVGFQDAGNYTCVATNARGVHTTSMVFRVVDSAYLNLTSEQNLLQEVAVGEKLELRVKVEAYPSLQSFNWTYEGPFFGSQPKLNFETTNNTYRYTSKLTLPRLKPSEAGLYSFQARNARGEDTLTFELTLLYPPEVEVMWTLSSGSKALLCEASGYPQPNVTWVQCSSHTNRCDKTHVLVLEEPNPDVLRQEPFHKVTVQSLLTPGTLEHNRTYECRAQNSMGNTSGALGPISVGASMQPRDEPLFTPVLVACMSIMALLLLLLLLLFYKYKQKPKYEVRWKIIESYEGNSYTFIDPTQLPYNEKWEFPRNNLQFGKTLGAGAFGKVVEATAFGLGKEDAVLKVAVKMLKSTAHADEKEALMSELKIMSHLGQHENIVNLLGACTHGGPVLVITEYCCYGDLLNFLRRKAEAMLGPSLSPGQDPEAGTGYKNIHLEKKYIRRDSGFSSQGVDTYVEMRPVSTSSSNDSFSEQDLDKEDGRPLELRDLLHFSSQVAQGMAFLASKNCIHRDVAARNVLLTSGHVAKIGDFGLARDIMNDSNYIVKGNARLPVKWMAPESIFDCVYTVQSDVWSYGILLWEIFSLGLNPYPGILVNSKFYKLVKDGYQMAQPAFAPENIYSIMQACWALEPTRRPTFQQICSLLQEQVQVDRREQDYSNLPSSGSSSSEPEEESSSEHLTCCEQGDIAQPLLQPNNYQFC</sequence>
<evidence type="ECO:0000256" key="24">
    <source>
        <dbReference type="PIRSR" id="PIRSR000615-2"/>
    </source>
</evidence>
<dbReference type="GO" id="GO:0019955">
    <property type="term" value="F:cytokine binding"/>
    <property type="evidence" value="ECO:0007669"/>
    <property type="project" value="Ensembl"/>
</dbReference>
<keyword evidence="12 32" id="KW-1133">Transmembrane helix</keyword>
<dbReference type="FunFam" id="2.60.40.10:FF:001169">
    <property type="entry name" value="Macrophage colony-stimulating factor 1 receptor"/>
    <property type="match status" value="1"/>
</dbReference>
<keyword evidence="17" id="KW-0325">Glycoprotein</keyword>
<comment type="similarity">
    <text evidence="30">Belongs to the protein kinase superfamily. Tyr protein kinase family. CSF-1/PDGF receptor subfamily.</text>
</comment>
<keyword evidence="4" id="KW-1003">Cell membrane</keyword>
<evidence type="ECO:0000256" key="31">
    <source>
        <dbReference type="SAM" id="MobiDB-lite"/>
    </source>
</evidence>
<dbReference type="PIRSF" id="PIRSF500947">
    <property type="entry name" value="CSF-1_receptor"/>
    <property type="match status" value="1"/>
</dbReference>
<evidence type="ECO:0000313" key="35">
    <source>
        <dbReference type="Ensembl" id="ENSBTAP00000099796.1"/>
    </source>
</evidence>
<evidence type="ECO:0000256" key="16">
    <source>
        <dbReference type="ARBA" id="ARBA00023170"/>
    </source>
</evidence>
<dbReference type="PROSITE" id="PS50011">
    <property type="entry name" value="PROTEIN_KINASE_DOM"/>
    <property type="match status" value="1"/>
</dbReference>
<evidence type="ECO:0000256" key="17">
    <source>
        <dbReference type="ARBA" id="ARBA00023180"/>
    </source>
</evidence>
<evidence type="ECO:0000313" key="36">
    <source>
        <dbReference type="Proteomes" id="UP000009136"/>
    </source>
</evidence>
<keyword evidence="25" id="KW-0479">Metal-binding</keyword>
<feature type="binding site" evidence="24">
    <location>
        <position position="864"/>
    </location>
    <ligand>
        <name>ATP</name>
        <dbReference type="ChEBI" id="CHEBI:30616"/>
    </ligand>
</feature>
<dbReference type="PROSITE" id="PS00109">
    <property type="entry name" value="PROTEIN_KINASE_TYR"/>
    <property type="match status" value="1"/>
</dbReference>
<feature type="domain" description="Protein kinase" evidence="33">
    <location>
        <begin position="663"/>
        <end position="996"/>
    </location>
</feature>
<dbReference type="GO" id="GO:0042803">
    <property type="term" value="F:protein homodimerization activity"/>
    <property type="evidence" value="ECO:0007669"/>
    <property type="project" value="Ensembl"/>
</dbReference>
<dbReference type="GO" id="GO:0005524">
    <property type="term" value="F:ATP binding"/>
    <property type="evidence" value="ECO:0007669"/>
    <property type="project" value="UniProtKB-UniRule"/>
</dbReference>
<feature type="binding site" evidence="27">
    <location>
        <begin position="669"/>
        <end position="677"/>
    </location>
    <ligand>
        <name>ATP</name>
        <dbReference type="ChEBI" id="CHEBI:30616"/>
    </ligand>
</feature>
<reference evidence="35" key="1">
    <citation type="submission" date="2018-03" db="EMBL/GenBank/DDBJ databases">
        <title>ARS-UCD1.2.</title>
        <authorList>
            <person name="Rosen B.D."/>
            <person name="Bickhart D.M."/>
            <person name="Koren S."/>
            <person name="Schnabel R.D."/>
            <person name="Hall R."/>
            <person name="Zimin A."/>
            <person name="Dreischer C."/>
            <person name="Schultheiss S."/>
            <person name="Schroeder S.G."/>
            <person name="Elsik C.G."/>
            <person name="Couldrey C."/>
            <person name="Liu G.E."/>
            <person name="Van Tassell C.P."/>
            <person name="Phillippy A.M."/>
            <person name="Smith T.P.L."/>
            <person name="Medrano J.F."/>
        </authorList>
    </citation>
    <scope>NUCLEOTIDE SEQUENCE [LARGE SCALE GENOMIC DNA]</scope>
    <source>
        <strain evidence="35">Hereford</strain>
    </source>
</reference>
<reference evidence="35" key="3">
    <citation type="submission" date="2025-09" db="UniProtKB">
        <authorList>
            <consortium name="Ensembl"/>
        </authorList>
    </citation>
    <scope>IDENTIFICATION</scope>
    <source>
        <strain evidence="35">Hereford</strain>
    </source>
</reference>
<dbReference type="Gene3D" id="1.10.510.10">
    <property type="entry name" value="Transferase(Phosphotransferase) domain 1"/>
    <property type="match status" value="1"/>
</dbReference>
<dbReference type="GO" id="GO:0005654">
    <property type="term" value="C:nucleoplasm"/>
    <property type="evidence" value="ECO:0007669"/>
    <property type="project" value="Ensembl"/>
</dbReference>
<feature type="active site" description="Proton acceptor" evidence="23">
    <location>
        <position position="860"/>
    </location>
</feature>
<keyword evidence="15 28" id="KW-1015">Disulfide bond</keyword>
<dbReference type="CDD" id="cd00096">
    <property type="entry name" value="Ig"/>
    <property type="match status" value="2"/>
</dbReference>
<dbReference type="PANTHER" id="PTHR24416">
    <property type="entry name" value="TYROSINE-PROTEIN KINASE RECEPTOR"/>
    <property type="match status" value="1"/>
</dbReference>
<dbReference type="GO" id="GO:0030316">
    <property type="term" value="P:osteoclast differentiation"/>
    <property type="evidence" value="ECO:0007669"/>
    <property type="project" value="Ensembl"/>
</dbReference>
<evidence type="ECO:0000256" key="4">
    <source>
        <dbReference type="ARBA" id="ARBA00022475"/>
    </source>
</evidence>
<dbReference type="PANTHER" id="PTHR24416:SF47">
    <property type="entry name" value="MACROPHAGE COLONY-STIMULATING FACTOR 1 RECEPTOR"/>
    <property type="match status" value="1"/>
</dbReference>
<evidence type="ECO:0000256" key="15">
    <source>
        <dbReference type="ARBA" id="ARBA00023157"/>
    </source>
</evidence>
<feature type="disulfide bond" evidence="28">
    <location>
        <begin position="501"/>
        <end position="566"/>
    </location>
</feature>
<dbReference type="InterPro" id="IPR000719">
    <property type="entry name" value="Prot_kinase_dom"/>
</dbReference>
<dbReference type="SUPFAM" id="SSF48726">
    <property type="entry name" value="Immunoglobulin"/>
    <property type="match status" value="5"/>
</dbReference>
<dbReference type="InterPro" id="IPR013783">
    <property type="entry name" value="Ig-like_fold"/>
</dbReference>
<dbReference type="PROSITE" id="PS00107">
    <property type="entry name" value="PROTEIN_KINASE_ATP"/>
    <property type="match status" value="1"/>
</dbReference>
<keyword evidence="9 24" id="KW-0547">Nucleotide-binding</keyword>
<dbReference type="GO" id="GO:1990682">
    <property type="term" value="C:CSF1-CSF1R complex"/>
    <property type="evidence" value="ECO:0007669"/>
    <property type="project" value="Ensembl"/>
</dbReference>
<dbReference type="InterPro" id="IPR003599">
    <property type="entry name" value="Ig_sub"/>
</dbReference>
<dbReference type="InterPro" id="IPR020635">
    <property type="entry name" value="Tyr_kinase_cat_dom"/>
</dbReference>
<evidence type="ECO:0000256" key="10">
    <source>
        <dbReference type="ARBA" id="ARBA00022777"/>
    </source>
</evidence>
<dbReference type="FunFam" id="3.30.200.20:FF:000025">
    <property type="entry name" value="Platelet-derived growth factor receptor alpha"/>
    <property type="match status" value="1"/>
</dbReference>
<dbReference type="FunFam" id="1.10.510.10:FF:000177">
    <property type="entry name" value="Mast/stem cell growth factor receptor"/>
    <property type="match status" value="1"/>
</dbReference>
<evidence type="ECO:0000256" key="23">
    <source>
        <dbReference type="PIRSR" id="PIRSR000615-1"/>
    </source>
</evidence>
<dbReference type="GO" id="GO:0021772">
    <property type="term" value="P:olfactory bulb development"/>
    <property type="evidence" value="ECO:0007669"/>
    <property type="project" value="Ensembl"/>
</dbReference>
<dbReference type="InterPro" id="IPR036179">
    <property type="entry name" value="Ig-like_dom_sf"/>
</dbReference>
<feature type="domain" description="Ig-like" evidence="34">
    <location>
        <begin position="400"/>
        <end position="479"/>
    </location>
</feature>
<dbReference type="GO" id="GO:0007169">
    <property type="term" value="P:cell surface receptor protein tyrosine kinase signaling pathway"/>
    <property type="evidence" value="ECO:0007669"/>
    <property type="project" value="Ensembl"/>
</dbReference>
<feature type="region of interest" description="Disordered" evidence="31">
    <location>
        <begin position="1003"/>
        <end position="1027"/>
    </location>
</feature>
<dbReference type="PIRSF" id="PIRSF000615">
    <property type="entry name" value="TyrPK_CSF1-R"/>
    <property type="match status" value="1"/>
</dbReference>
<keyword evidence="14" id="KW-0829">Tyrosine-protein kinase</keyword>
<feature type="compositionally biased region" description="Basic residues" evidence="31">
    <location>
        <begin position="1"/>
        <end position="11"/>
    </location>
</feature>
<dbReference type="Gene3D" id="2.60.40.10">
    <property type="entry name" value="Immunoglobulins"/>
    <property type="match status" value="5"/>
</dbReference>
<dbReference type="FunFam" id="2.60.40.10:FF:001101">
    <property type="entry name" value="Macrophage colony-stimulating factor 1 receptor"/>
    <property type="match status" value="1"/>
</dbReference>
<feature type="binding site" evidence="25">
    <location>
        <position position="642"/>
    </location>
    <ligand>
        <name>Mg(2+)</name>
        <dbReference type="ChEBI" id="CHEBI:18420"/>
    </ligand>
</feature>
<dbReference type="EC" id="2.7.10.1" evidence="2"/>
<dbReference type="GO" id="GO:0019903">
    <property type="term" value="F:protein phosphatase binding"/>
    <property type="evidence" value="ECO:0007669"/>
    <property type="project" value="Ensembl"/>
</dbReference>
<dbReference type="Ensembl" id="ENSBTAT00000098271.1">
    <property type="protein sequence ID" value="ENSBTAP00000099796.1"/>
    <property type="gene ID" value="ENSBTAG00000012771.8"/>
</dbReference>
<feature type="disulfide bond" evidence="28">
    <location>
        <begin position="126"/>
        <end position="168"/>
    </location>
</feature>
<dbReference type="InterPro" id="IPR003598">
    <property type="entry name" value="Ig_sub2"/>
</dbReference>
<accession>A0AAA9TRY4</accession>
<evidence type="ECO:0000256" key="25">
    <source>
        <dbReference type="PIRSR" id="PIRSR000615-3"/>
    </source>
</evidence>
<dbReference type="GO" id="GO:0120041">
    <property type="term" value="P:positive regulation of macrophage proliferation"/>
    <property type="evidence" value="ECO:0007669"/>
    <property type="project" value="Ensembl"/>
</dbReference>
<evidence type="ECO:0000256" key="8">
    <source>
        <dbReference type="ARBA" id="ARBA00022737"/>
    </source>
</evidence>
<feature type="domain" description="Ig-like" evidence="34">
    <location>
        <begin position="287"/>
        <end position="378"/>
    </location>
</feature>
<evidence type="ECO:0000256" key="3">
    <source>
        <dbReference type="ARBA" id="ARBA00022473"/>
    </source>
</evidence>
<name>A0AAA9TRY4_BOVIN</name>
<reference evidence="35" key="2">
    <citation type="submission" date="2025-08" db="UniProtKB">
        <authorList>
            <consortium name="Ensembl"/>
        </authorList>
    </citation>
    <scope>IDENTIFICATION</scope>
    <source>
        <strain evidence="35">Hereford</strain>
    </source>
</reference>
<evidence type="ECO:0000256" key="22">
    <source>
        <dbReference type="ARBA" id="ARBA00077528"/>
    </source>
</evidence>
<dbReference type="InterPro" id="IPR001245">
    <property type="entry name" value="Ser-Thr/Tyr_kinase_cat_dom"/>
</dbReference>
<dbReference type="GO" id="GO:0044794">
    <property type="term" value="P:host-mediated activation of viral process"/>
    <property type="evidence" value="ECO:0007669"/>
    <property type="project" value="Ensembl"/>
</dbReference>
<dbReference type="Pfam" id="PF25305">
    <property type="entry name" value="Ig_PDGFR_d4"/>
    <property type="match status" value="1"/>
</dbReference>
<dbReference type="AlphaFoldDB" id="A0AAA9TRY4"/>
<feature type="site" description="Important for interaction with phosphotyrosine-binding proteins" evidence="26">
    <location>
        <position position="1005"/>
    </location>
</feature>
<dbReference type="FunFam" id="2.60.40.10:FF:001088">
    <property type="entry name" value="Macrophage colony-stimulating factor 1 receptor"/>
    <property type="match status" value="1"/>
</dbReference>
<dbReference type="GO" id="GO:0002931">
    <property type="term" value="P:response to ischemia"/>
    <property type="evidence" value="ECO:0007669"/>
    <property type="project" value="Ensembl"/>
</dbReference>
<dbReference type="InterPro" id="IPR007110">
    <property type="entry name" value="Ig-like_dom"/>
</dbReference>
<feature type="disulfide bond" evidence="28">
    <location>
        <begin position="211"/>
        <end position="261"/>
    </location>
</feature>
<evidence type="ECO:0000256" key="9">
    <source>
        <dbReference type="ARBA" id="ARBA00022741"/>
    </source>
</evidence>
<evidence type="ECO:0000256" key="30">
    <source>
        <dbReference type="RuleBase" id="RU000311"/>
    </source>
</evidence>
<feature type="region of interest" description="Disordered" evidence="31">
    <location>
        <begin position="1"/>
        <end position="46"/>
    </location>
</feature>
<feature type="transmembrane region" description="Helical" evidence="32">
    <location>
        <begin position="595"/>
        <end position="619"/>
    </location>
</feature>
<evidence type="ECO:0000256" key="18">
    <source>
        <dbReference type="ARBA" id="ARBA00023319"/>
    </source>
</evidence>
<evidence type="ECO:0000256" key="27">
    <source>
        <dbReference type="PIRSR" id="PIRSR500947-51"/>
    </source>
</evidence>
<evidence type="ECO:0000256" key="19">
    <source>
        <dbReference type="ARBA" id="ARBA00051243"/>
    </source>
</evidence>
<dbReference type="PROSITE" id="PS50835">
    <property type="entry name" value="IG_LIKE"/>
    <property type="match status" value="4"/>
</dbReference>
<dbReference type="GO" id="GO:0008285">
    <property type="term" value="P:negative regulation of cell population proliferation"/>
    <property type="evidence" value="ECO:0007669"/>
    <property type="project" value="Ensembl"/>
</dbReference>
<dbReference type="SUPFAM" id="SSF56112">
    <property type="entry name" value="Protein kinase-like (PK-like)"/>
    <property type="match status" value="1"/>
</dbReference>
<keyword evidence="6" id="KW-0808">Transferase</keyword>
<protein>
    <recommendedName>
        <fullName evidence="20">Macrophage colony-stimulating factor 1 receptor</fullName>
        <ecNumber evidence="2">2.7.10.1</ecNumber>
    </recommendedName>
    <alternativeName>
        <fullName evidence="22">CSF-1 receptor</fullName>
    </alternativeName>
    <alternativeName>
        <fullName evidence="21">Proto-oncogene c-Fms</fullName>
    </alternativeName>
</protein>
<feature type="disulfide bond" evidence="28">
    <location>
        <begin position="308"/>
        <end position="362"/>
    </location>
</feature>
<dbReference type="Pfam" id="PF00047">
    <property type="entry name" value="ig"/>
    <property type="match status" value="1"/>
</dbReference>
<keyword evidence="10" id="KW-0418">Kinase</keyword>
<dbReference type="InterPro" id="IPR017441">
    <property type="entry name" value="Protein_kinase_ATP_BS"/>
</dbReference>
<dbReference type="GO" id="GO:0045217">
    <property type="term" value="P:cell-cell junction maintenance"/>
    <property type="evidence" value="ECO:0007669"/>
    <property type="project" value="Ensembl"/>
</dbReference>
<feature type="binding site" evidence="24 29">
    <location>
        <position position="697"/>
    </location>
    <ligand>
        <name>ATP</name>
        <dbReference type="ChEBI" id="CHEBI:30616"/>
    </ligand>
</feature>
<dbReference type="GO" id="GO:0031529">
    <property type="term" value="P:ruffle organization"/>
    <property type="evidence" value="ECO:0007669"/>
    <property type="project" value="Ensembl"/>
</dbReference>
<dbReference type="SMART" id="SM00409">
    <property type="entry name" value="IG"/>
    <property type="match status" value="5"/>
</dbReference>
<dbReference type="GO" id="GO:0046872">
    <property type="term" value="F:metal ion binding"/>
    <property type="evidence" value="ECO:0007669"/>
    <property type="project" value="UniProtKB-KW"/>
</dbReference>
<keyword evidence="5" id="KW-0597">Phosphoprotein</keyword>
<dbReference type="FunFam" id="2.60.40.10:FF:001029">
    <property type="entry name" value="Macrophage colony-stimulating factor 1 receptor"/>
    <property type="match status" value="1"/>
</dbReference>
<dbReference type="GO" id="GO:0010759">
    <property type="term" value="P:positive regulation of macrophage chemotaxis"/>
    <property type="evidence" value="ECO:0007669"/>
    <property type="project" value="Ensembl"/>
</dbReference>
<dbReference type="InterPro" id="IPR001824">
    <property type="entry name" value="Tyr_kinase_rcpt_3_CS"/>
</dbReference>
<dbReference type="InterPro" id="IPR030658">
    <property type="entry name" value="CSF-1_receptor"/>
</dbReference>
<evidence type="ECO:0000256" key="5">
    <source>
        <dbReference type="ARBA" id="ARBA00022553"/>
    </source>
</evidence>
<dbReference type="Pfam" id="PF07679">
    <property type="entry name" value="I-set"/>
    <property type="match status" value="1"/>
</dbReference>
<keyword evidence="11 24" id="KW-0067">ATP-binding</keyword>
<feature type="domain" description="Ig-like" evidence="34">
    <location>
        <begin position="105"/>
        <end position="169"/>
    </location>
</feature>
<evidence type="ECO:0000256" key="11">
    <source>
        <dbReference type="ARBA" id="ARBA00022840"/>
    </source>
</evidence>
<evidence type="ECO:0000259" key="33">
    <source>
        <dbReference type="PROSITE" id="PS50011"/>
    </source>
</evidence>
<feature type="binding site" evidence="24">
    <location>
        <begin position="670"/>
        <end position="677"/>
    </location>
    <ligand>
        <name>ATP</name>
        <dbReference type="ChEBI" id="CHEBI:30616"/>
    </ligand>
</feature>
<dbReference type="GO" id="GO:0071363">
    <property type="term" value="P:cellular response to growth factor stimulus"/>
    <property type="evidence" value="ECO:0007669"/>
    <property type="project" value="UniProtKB-ARBA"/>
</dbReference>
<feature type="binding site" evidence="24">
    <location>
        <begin position="745"/>
        <end position="751"/>
    </location>
    <ligand>
        <name>ATP</name>
        <dbReference type="ChEBI" id="CHEBI:30616"/>
    </ligand>
</feature>
<keyword evidence="7 30" id="KW-0812">Transmembrane</keyword>
<dbReference type="Proteomes" id="UP000009136">
    <property type="component" value="Chromosome 7"/>
</dbReference>
<evidence type="ECO:0000256" key="7">
    <source>
        <dbReference type="ARBA" id="ARBA00022692"/>
    </source>
</evidence>
<dbReference type="GO" id="GO:0007411">
    <property type="term" value="P:axon guidance"/>
    <property type="evidence" value="ECO:0007669"/>
    <property type="project" value="Ensembl"/>
</dbReference>
<organism evidence="35 36">
    <name type="scientific">Bos taurus</name>
    <name type="common">Bovine</name>
    <dbReference type="NCBI Taxonomy" id="9913"/>
    <lineage>
        <taxon>Eukaryota</taxon>
        <taxon>Metazoa</taxon>
        <taxon>Chordata</taxon>
        <taxon>Craniata</taxon>
        <taxon>Vertebrata</taxon>
        <taxon>Euteleostomi</taxon>
        <taxon>Mammalia</taxon>
        <taxon>Eutheria</taxon>
        <taxon>Laurasiatheria</taxon>
        <taxon>Artiodactyla</taxon>
        <taxon>Ruminantia</taxon>
        <taxon>Pecora</taxon>
        <taxon>Bovidae</taxon>
        <taxon>Bovinae</taxon>
        <taxon>Bos</taxon>
    </lineage>
</organism>
<evidence type="ECO:0000256" key="2">
    <source>
        <dbReference type="ARBA" id="ARBA00011902"/>
    </source>
</evidence>
<evidence type="ECO:0000259" key="34">
    <source>
        <dbReference type="PROSITE" id="PS50835"/>
    </source>
</evidence>
<evidence type="ECO:0000256" key="6">
    <source>
        <dbReference type="ARBA" id="ARBA00022679"/>
    </source>
</evidence>
<keyword evidence="16 30" id="KW-0675">Receptor</keyword>
<proteinExistence type="inferred from homology"/>
<dbReference type="InterPro" id="IPR008266">
    <property type="entry name" value="Tyr_kinase_AS"/>
</dbReference>
<feature type="domain" description="Ig-like" evidence="34">
    <location>
        <begin position="484"/>
        <end position="585"/>
    </location>
</feature>
<keyword evidence="13 32" id="KW-0472">Membrane</keyword>
<dbReference type="GO" id="GO:0009986">
    <property type="term" value="C:cell surface"/>
    <property type="evidence" value="ECO:0007669"/>
    <property type="project" value="Ensembl"/>
</dbReference>
<dbReference type="InterPro" id="IPR013098">
    <property type="entry name" value="Ig_I-set"/>
</dbReference>
<dbReference type="GeneTree" id="ENSGT00940000155506"/>
<dbReference type="Pfam" id="PF07714">
    <property type="entry name" value="PK_Tyr_Ser-Thr"/>
    <property type="match status" value="1"/>
</dbReference>
<evidence type="ECO:0000256" key="1">
    <source>
        <dbReference type="ARBA" id="ARBA00004251"/>
    </source>
</evidence>
<feature type="binding site" evidence="25">
    <location>
        <position position="878"/>
    </location>
    <ligand>
        <name>Mg(2+)</name>
        <dbReference type="ChEBI" id="CHEBI:18420"/>
    </ligand>
</feature>
<keyword evidence="8" id="KW-0677">Repeat</keyword>
<keyword evidence="36" id="KW-1185">Reference proteome</keyword>
<evidence type="ECO:0000256" key="20">
    <source>
        <dbReference type="ARBA" id="ARBA00073697"/>
    </source>
</evidence>
<keyword evidence="18 30" id="KW-0393">Immunoglobulin domain</keyword>
<comment type="subcellular location">
    <subcellularLocation>
        <location evidence="1">Cell membrane</location>
        <topology evidence="1">Single-pass type I membrane protein</topology>
    </subcellularLocation>
    <subcellularLocation>
        <location evidence="30">Membrane</location>
        <topology evidence="30">Single-pass type I membrane protein</topology>
    </subcellularLocation>
</comment>
<evidence type="ECO:0000256" key="13">
    <source>
        <dbReference type="ARBA" id="ARBA00023136"/>
    </source>
</evidence>
<dbReference type="GO" id="GO:0061518">
    <property type="term" value="P:microglial cell proliferation"/>
    <property type="evidence" value="ECO:0007669"/>
    <property type="project" value="Ensembl"/>
</dbReference>
<dbReference type="GO" id="GO:0051897">
    <property type="term" value="P:positive regulation of phosphatidylinositol 3-kinase/protein kinase B signal transduction"/>
    <property type="evidence" value="ECO:0007669"/>
    <property type="project" value="Ensembl"/>
</dbReference>
<dbReference type="SMART" id="SM00219">
    <property type="entry name" value="TyrKc"/>
    <property type="match status" value="1"/>
</dbReference>
<evidence type="ECO:0000256" key="21">
    <source>
        <dbReference type="ARBA" id="ARBA00077514"/>
    </source>
</evidence>
<evidence type="ECO:0000256" key="12">
    <source>
        <dbReference type="ARBA" id="ARBA00022989"/>
    </source>
</evidence>
<evidence type="ECO:0000256" key="28">
    <source>
        <dbReference type="PIRSR" id="PIRSR500947-52"/>
    </source>
</evidence>
<evidence type="ECO:0000256" key="14">
    <source>
        <dbReference type="ARBA" id="ARBA00023137"/>
    </source>
</evidence>
<dbReference type="InterPro" id="IPR013151">
    <property type="entry name" value="Immunoglobulin_dom"/>
</dbReference>
<dbReference type="GO" id="GO:0021879">
    <property type="term" value="P:forebrain neuron differentiation"/>
    <property type="evidence" value="ECO:0007669"/>
    <property type="project" value="Ensembl"/>
</dbReference>
<feature type="binding site" evidence="25">
    <location>
        <position position="865"/>
    </location>
    <ligand>
        <name>Mg(2+)</name>
        <dbReference type="ChEBI" id="CHEBI:18420"/>
    </ligand>
</feature>
<dbReference type="InterPro" id="IPR011009">
    <property type="entry name" value="Kinase-like_dom_sf"/>
</dbReference>
<dbReference type="GO" id="GO:0032956">
    <property type="term" value="P:regulation of actin cytoskeleton organization"/>
    <property type="evidence" value="ECO:0007669"/>
    <property type="project" value="Ensembl"/>
</dbReference>
<dbReference type="Gene3D" id="3.30.200.20">
    <property type="entry name" value="Phosphorylase Kinase, domain 1"/>
    <property type="match status" value="1"/>
</dbReference>
<dbReference type="GO" id="GO:0032722">
    <property type="term" value="P:positive regulation of chemokine production"/>
    <property type="evidence" value="ECO:0007669"/>
    <property type="project" value="Ensembl"/>
</dbReference>
<dbReference type="GO" id="GO:0043066">
    <property type="term" value="P:negative regulation of apoptotic process"/>
    <property type="evidence" value="ECO:0007669"/>
    <property type="project" value="Ensembl"/>
</dbReference>
<dbReference type="GO" id="GO:0005011">
    <property type="term" value="F:macrophage colony-stimulating factor receptor activity"/>
    <property type="evidence" value="ECO:0007669"/>
    <property type="project" value="Ensembl"/>
</dbReference>
<dbReference type="PROSITE" id="PS00240">
    <property type="entry name" value="RECEPTOR_TYR_KIN_III"/>
    <property type="match status" value="1"/>
</dbReference>
<keyword evidence="3" id="KW-0217">Developmental protein</keyword>
<dbReference type="SMART" id="SM00408">
    <property type="entry name" value="IGc2"/>
    <property type="match status" value="4"/>
</dbReference>
<keyword evidence="25" id="KW-0460">Magnesium</keyword>
<dbReference type="InterPro" id="IPR050122">
    <property type="entry name" value="RTK"/>
</dbReference>
<comment type="catalytic activity">
    <reaction evidence="19">
        <text>L-tyrosyl-[protein] + ATP = O-phospho-L-tyrosyl-[protein] + ADP + H(+)</text>
        <dbReference type="Rhea" id="RHEA:10596"/>
        <dbReference type="Rhea" id="RHEA-COMP:10136"/>
        <dbReference type="Rhea" id="RHEA-COMP:20101"/>
        <dbReference type="ChEBI" id="CHEBI:15378"/>
        <dbReference type="ChEBI" id="CHEBI:30616"/>
        <dbReference type="ChEBI" id="CHEBI:46858"/>
        <dbReference type="ChEBI" id="CHEBI:61978"/>
        <dbReference type="ChEBI" id="CHEBI:456216"/>
        <dbReference type="EC" id="2.7.10.1"/>
    </reaction>
</comment>
<dbReference type="GO" id="GO:0008360">
    <property type="term" value="P:regulation of cell shape"/>
    <property type="evidence" value="ECO:0007669"/>
    <property type="project" value="Ensembl"/>
</dbReference>
<dbReference type="GO" id="GO:0070374">
    <property type="term" value="P:positive regulation of ERK1 and ERK2 cascade"/>
    <property type="evidence" value="ECO:0007669"/>
    <property type="project" value="Ensembl"/>
</dbReference>
<gene>
    <name evidence="35" type="primary">CSF1R</name>
</gene>
<dbReference type="GO" id="GO:0005886">
    <property type="term" value="C:plasma membrane"/>
    <property type="evidence" value="ECO:0007669"/>
    <property type="project" value="UniProtKB-SubCell"/>
</dbReference>
<evidence type="ECO:0000256" key="32">
    <source>
        <dbReference type="SAM" id="Phobius"/>
    </source>
</evidence>